<dbReference type="PANTHER" id="PTHR22767">
    <property type="entry name" value="N-TERMINAL ACETYLTRANSFERASE-RELATED"/>
    <property type="match status" value="1"/>
</dbReference>
<comment type="caution">
    <text evidence="3">The sequence shown here is derived from an EMBL/GenBank/DDBJ whole genome shotgun (WGS) entry which is preliminary data.</text>
</comment>
<evidence type="ECO:0000256" key="2">
    <source>
        <dbReference type="SAM" id="MobiDB-lite"/>
    </source>
</evidence>
<gene>
    <name evidence="3" type="ORF">CSKR_103059</name>
</gene>
<organism evidence="3 4">
    <name type="scientific">Clonorchis sinensis</name>
    <name type="common">Chinese liver fluke</name>
    <dbReference type="NCBI Taxonomy" id="79923"/>
    <lineage>
        <taxon>Eukaryota</taxon>
        <taxon>Metazoa</taxon>
        <taxon>Spiralia</taxon>
        <taxon>Lophotrochozoa</taxon>
        <taxon>Platyhelminthes</taxon>
        <taxon>Trematoda</taxon>
        <taxon>Digenea</taxon>
        <taxon>Opisthorchiida</taxon>
        <taxon>Opisthorchiata</taxon>
        <taxon>Opisthorchiidae</taxon>
        <taxon>Clonorchis</taxon>
    </lineage>
</organism>
<name>A0A8T1MAF3_CLOSI</name>
<keyword evidence="4" id="KW-1185">Reference proteome</keyword>
<dbReference type="EMBL" id="NIRI02000056">
    <property type="protein sequence ID" value="KAG5445968.1"/>
    <property type="molecule type" value="Genomic_DNA"/>
</dbReference>
<evidence type="ECO:0000313" key="4">
    <source>
        <dbReference type="Proteomes" id="UP000286415"/>
    </source>
</evidence>
<dbReference type="SUPFAM" id="SSF48452">
    <property type="entry name" value="TPR-like"/>
    <property type="match status" value="1"/>
</dbReference>
<dbReference type="Pfam" id="PF09797">
    <property type="entry name" value="NatB_MDM20"/>
    <property type="match status" value="1"/>
</dbReference>
<dbReference type="Proteomes" id="UP000286415">
    <property type="component" value="Unassembled WGS sequence"/>
</dbReference>
<proteinExistence type="inferred from homology"/>
<sequence>SAHALFSCTSPSVIMLDLDLRDSRLKDVIEPLEKGNLKKALLEVNKVLRKTPSCSTSKLLKALVLLKSGKTTEAVTLAEEIIGAYPTDESTLNVVMCYFRETGQTHREAEYLKTALKKCPDREDLLVYLFLNQVQSGSFAEQQTTARLLSQQFPSPLYIYWVIVSTTMQAEADPVLGKRMYLPLAEKMLLREASANRMRKHSEFQLLLDVLRRLEKQNDALQFLNNSTLTDRLDELDYRCDYSIERLNLHIVLDLWEGAFKLGEEKLDQNPNDWNTWKCLIELSTAQSTRDLNAPRLDRLDALLSTFMDRHPNVRGPHLARLDLSANLLRRGWDLPHNTDVPSLLHTYINKFAVKPICAFDVAYLLPLLLPAEAEVTQFLSTLMDDNAKTEIQVPADSKQTYRHLCAYQVARANRYPVSLIDLIQTYFTFVPERATFPPNLPKQLGDEQANASAVDLCPADGFLLLILSALSENPTLPTVSRGPGALALALLAAYWVEYSGVARASNNHHFRLRLCSLFSPHALACTDMSLAQTDRLDVKQLLYVSLGYTIISANPMLTLWSSIQSQTSQHQQQTDTSPMLAIHHHVRDLSSVTVNEARDGILAAYRRGAYVKVREFTQFTDRLRHADVFLTTRIELLYWQLAVVPDNFDSLLELMGSATKELQTVTERLEGIADCRDFFVSPNFDPPFTDKHTQQGSFVHLVRWLHLRLGTIRILHKCSELVMGSVNLGDQLCSSGLPDSPIGSDERSTKACEQLDRFLNADLKKLLDETPCLHGNMADWTLEKLIESLVLPPEHLFTAPLRLPTTQMATLYLHGPFGQVLDAGVRLVLGLYRLLSQGEEYFPPEQEWELLCIIKGDSTDLSAQEIPSGFLHSVLKNVSSLENIGKAYLFTENACHPAGVILLLGAQFETLALQCLFLSMIRSILLPRSHFHLRSGKQQRRKANKAQRGKHTGGADRTNHVDASGSLEKRLDILGSRVFAAVSDISMTTQKLAAVAEAWTQWAKMHACEEFHQLASQFSHHLLSEEMVKKYPVLVPESRTSLFKEVAKSHEKTFDRLLTGFRLKQSSLTRLQKELLIYEQCVKKMSECLLDEAAS</sequence>
<reference evidence="3 4" key="1">
    <citation type="journal article" date="2018" name="Biotechnol. Adv.">
        <title>Improved genomic resources and new bioinformatic workflow for the carcinogenic parasite Clonorchis sinensis: Biotechnological implications.</title>
        <authorList>
            <person name="Wang D."/>
            <person name="Korhonen P.K."/>
            <person name="Gasser R.B."/>
            <person name="Young N.D."/>
        </authorList>
    </citation>
    <scope>NUCLEOTIDE SEQUENCE [LARGE SCALE GENOMIC DNA]</scope>
    <source>
        <strain evidence="3">Cs-k2</strain>
    </source>
</reference>
<evidence type="ECO:0000256" key="1">
    <source>
        <dbReference type="ARBA" id="ARBA00006298"/>
    </source>
</evidence>
<dbReference type="GO" id="GO:0031416">
    <property type="term" value="C:NatB complex"/>
    <property type="evidence" value="ECO:0007669"/>
    <property type="project" value="TreeGrafter"/>
</dbReference>
<feature type="region of interest" description="Disordered" evidence="2">
    <location>
        <begin position="936"/>
        <end position="962"/>
    </location>
</feature>
<dbReference type="PANTHER" id="PTHR22767:SF3">
    <property type="entry name" value="N-ALPHA-ACETYLTRANSFERASE 25, NATB AUXILIARY SUBUNIT"/>
    <property type="match status" value="1"/>
</dbReference>
<dbReference type="InterPro" id="IPR019183">
    <property type="entry name" value="NAA25_NatB_aux_su"/>
</dbReference>
<dbReference type="Gene3D" id="1.25.40.1040">
    <property type="match status" value="1"/>
</dbReference>
<dbReference type="AlphaFoldDB" id="A0A8T1MAF3"/>
<protein>
    <submittedName>
        <fullName evidence="3">N-alpha-acetyltransferase 25, NatB auxiliary subunit</fullName>
    </submittedName>
</protein>
<feature type="non-terminal residue" evidence="3">
    <location>
        <position position="1"/>
    </location>
</feature>
<dbReference type="InterPro" id="IPR011990">
    <property type="entry name" value="TPR-like_helical_dom_sf"/>
</dbReference>
<comment type="similarity">
    <text evidence="1">Belongs to the MDM20/NAA25 family.</text>
</comment>
<accession>A0A8T1MAF3</accession>
<reference evidence="3 4" key="2">
    <citation type="journal article" date="2021" name="Genomics">
        <title>High-quality reference genome for Clonorchis sinensis.</title>
        <authorList>
            <person name="Young N.D."/>
            <person name="Stroehlein A.J."/>
            <person name="Kinkar L."/>
            <person name="Wang T."/>
            <person name="Sohn W.M."/>
            <person name="Chang B.C.H."/>
            <person name="Kaur P."/>
            <person name="Weisz D."/>
            <person name="Dudchenko O."/>
            <person name="Aiden E.L."/>
            <person name="Korhonen P.K."/>
            <person name="Gasser R.B."/>
        </authorList>
    </citation>
    <scope>NUCLEOTIDE SEQUENCE [LARGE SCALE GENOMIC DNA]</scope>
    <source>
        <strain evidence="3">Cs-k2</strain>
    </source>
</reference>
<feature type="compositionally biased region" description="Basic residues" evidence="2">
    <location>
        <begin position="936"/>
        <end position="952"/>
    </location>
</feature>
<dbReference type="OrthoDB" id="1874341at2759"/>
<evidence type="ECO:0000313" key="3">
    <source>
        <dbReference type="EMBL" id="KAG5445968.1"/>
    </source>
</evidence>